<feature type="domain" description="NAD-dependent epimerase/dehydratase" evidence="1">
    <location>
        <begin position="3"/>
        <end position="216"/>
    </location>
</feature>
<dbReference type="SUPFAM" id="SSF51735">
    <property type="entry name" value="NAD(P)-binding Rossmann-fold domains"/>
    <property type="match status" value="1"/>
</dbReference>
<evidence type="ECO:0000313" key="3">
    <source>
        <dbReference type="Proteomes" id="UP001229651"/>
    </source>
</evidence>
<name>A0ABU0ES53_9PSEU</name>
<comment type="caution">
    <text evidence="2">The sequence shown here is derived from an EMBL/GenBank/DDBJ whole genome shotgun (WGS) entry which is preliminary data.</text>
</comment>
<keyword evidence="3" id="KW-1185">Reference proteome</keyword>
<dbReference type="PANTHER" id="PTHR48079">
    <property type="entry name" value="PROTEIN YEEZ"/>
    <property type="match status" value="1"/>
</dbReference>
<dbReference type="CDD" id="cd05262">
    <property type="entry name" value="SDR_a7"/>
    <property type="match status" value="1"/>
</dbReference>
<organism evidence="2 3">
    <name type="scientific">Amycolatopsis thermophila</name>
    <dbReference type="NCBI Taxonomy" id="206084"/>
    <lineage>
        <taxon>Bacteria</taxon>
        <taxon>Bacillati</taxon>
        <taxon>Actinomycetota</taxon>
        <taxon>Actinomycetes</taxon>
        <taxon>Pseudonocardiales</taxon>
        <taxon>Pseudonocardiaceae</taxon>
        <taxon>Amycolatopsis</taxon>
    </lineage>
</organism>
<dbReference type="InterPro" id="IPR036291">
    <property type="entry name" value="NAD(P)-bd_dom_sf"/>
</dbReference>
<dbReference type="Pfam" id="PF01370">
    <property type="entry name" value="Epimerase"/>
    <property type="match status" value="1"/>
</dbReference>
<dbReference type="EMBL" id="JAUSUT010000001">
    <property type="protein sequence ID" value="MDQ0378125.1"/>
    <property type="molecule type" value="Genomic_DNA"/>
</dbReference>
<dbReference type="InterPro" id="IPR051783">
    <property type="entry name" value="NAD(P)-dependent_oxidoreduct"/>
</dbReference>
<reference evidence="2 3" key="1">
    <citation type="submission" date="2023-07" db="EMBL/GenBank/DDBJ databases">
        <title>Sequencing the genomes of 1000 actinobacteria strains.</title>
        <authorList>
            <person name="Klenk H.-P."/>
        </authorList>
    </citation>
    <scope>NUCLEOTIDE SEQUENCE [LARGE SCALE GENOMIC DNA]</scope>
    <source>
        <strain evidence="2 3">DSM 45805</strain>
    </source>
</reference>
<dbReference type="InterPro" id="IPR001509">
    <property type="entry name" value="Epimerase_deHydtase"/>
</dbReference>
<evidence type="ECO:0000313" key="2">
    <source>
        <dbReference type="EMBL" id="MDQ0378125.1"/>
    </source>
</evidence>
<protein>
    <submittedName>
        <fullName evidence="2">Nucleoside-diphosphate-sugar epimerase</fullName>
    </submittedName>
</protein>
<dbReference type="RefSeq" id="WP_306990728.1">
    <property type="nucleotide sequence ID" value="NZ_JAUSUT010000001.1"/>
</dbReference>
<dbReference type="Gene3D" id="3.40.50.720">
    <property type="entry name" value="NAD(P)-binding Rossmann-like Domain"/>
    <property type="match status" value="1"/>
</dbReference>
<accession>A0ABU0ES53</accession>
<evidence type="ECO:0000259" key="1">
    <source>
        <dbReference type="Pfam" id="PF01370"/>
    </source>
</evidence>
<sequence length="302" mass="31363">MRVFVTGASGHVGSALVPELLSAGHEVVGLARSDASAAALAAAGVEVRRGDLRDLDVLRQAAAEADGVIHLAFDHEAMISGDFASAGDADLAAVQAFGDALAGTGKPLVITSGTAMLAAPGLARTATEDDVLPGGYRIDSENAVVGFADRGIRSSVVRLPPSVHSSLDKHGFVPILIAAARTAGRSGYPGDGANRWPAVHTLDAARLYRLALEKAPAGSRLHAVGDEGVPLREIAETIGRHLGLPVERIPDDRAEAHFGFLARFAAMDNPTSSARTQQLLDWKPEQPGLLADLDAGHYFQAV</sequence>
<dbReference type="Proteomes" id="UP001229651">
    <property type="component" value="Unassembled WGS sequence"/>
</dbReference>
<gene>
    <name evidence="2" type="ORF">FB470_002119</name>
</gene>
<dbReference type="PANTHER" id="PTHR48079:SF6">
    <property type="entry name" value="NAD(P)-BINDING DOMAIN-CONTAINING PROTEIN-RELATED"/>
    <property type="match status" value="1"/>
</dbReference>
<proteinExistence type="predicted"/>